<evidence type="ECO:0000259" key="1">
    <source>
        <dbReference type="PROSITE" id="PS51819"/>
    </source>
</evidence>
<evidence type="ECO:0000313" key="2">
    <source>
        <dbReference type="EMBL" id="MBB4039512.1"/>
    </source>
</evidence>
<dbReference type="EMBL" id="JACIDC010000003">
    <property type="protein sequence ID" value="MBB4039512.1"/>
    <property type="molecule type" value="Genomic_DNA"/>
</dbReference>
<dbReference type="Gene3D" id="3.10.180.10">
    <property type="entry name" value="2,3-Dihydroxybiphenyl 1,2-Dioxygenase, domain 1"/>
    <property type="match status" value="1"/>
</dbReference>
<accession>A0A7W6N7C0</accession>
<keyword evidence="2" id="KW-0456">Lyase</keyword>
<comment type="caution">
    <text evidence="2">The sequence shown here is derived from an EMBL/GenBank/DDBJ whole genome shotgun (WGS) entry which is preliminary data.</text>
</comment>
<reference evidence="2 3" key="1">
    <citation type="submission" date="2020-08" db="EMBL/GenBank/DDBJ databases">
        <title>Genomic Encyclopedia of Type Strains, Phase IV (KMG-IV): sequencing the most valuable type-strain genomes for metagenomic binning, comparative biology and taxonomic classification.</title>
        <authorList>
            <person name="Goeker M."/>
        </authorList>
    </citation>
    <scope>NUCLEOTIDE SEQUENCE [LARGE SCALE GENOMIC DNA]</scope>
    <source>
        <strain evidence="2 3">DSM 15743</strain>
    </source>
</reference>
<dbReference type="Proteomes" id="UP000519439">
    <property type="component" value="Unassembled WGS sequence"/>
</dbReference>
<dbReference type="PROSITE" id="PS51819">
    <property type="entry name" value="VOC"/>
    <property type="match status" value="1"/>
</dbReference>
<keyword evidence="2" id="KW-0560">Oxidoreductase</keyword>
<sequence length="133" mass="14939">MKRNSQSRSIGAVTFLIRDYDEAVAYFTKVLDFATVSDTSLPDGRRWIVVAPPGGPGLVLVKAETAEEKARIGDQAAGRAFLFLHTDDFQRDYNAMRARGVTFCEEPRSEPYGTVAIFRDLYGNYWDLKEPPV</sequence>
<dbReference type="PANTHER" id="PTHR36437">
    <property type="entry name" value="GLYOXALASE/BLEOMYCIN RESISTANCE PROTEIN/DIOXYGENASE"/>
    <property type="match status" value="1"/>
</dbReference>
<proteinExistence type="predicted"/>
<dbReference type="InterPro" id="IPR029068">
    <property type="entry name" value="Glyas_Bleomycin-R_OHBP_Dase"/>
</dbReference>
<dbReference type="GO" id="GO:0016829">
    <property type="term" value="F:lyase activity"/>
    <property type="evidence" value="ECO:0007669"/>
    <property type="project" value="UniProtKB-KW"/>
</dbReference>
<evidence type="ECO:0000313" key="3">
    <source>
        <dbReference type="Proteomes" id="UP000519439"/>
    </source>
</evidence>
<dbReference type="GO" id="GO:0051213">
    <property type="term" value="F:dioxygenase activity"/>
    <property type="evidence" value="ECO:0007669"/>
    <property type="project" value="UniProtKB-KW"/>
</dbReference>
<protein>
    <submittedName>
        <fullName evidence="2">Catechol 2,3-dioxygenase-like lactoylglutathione lyase family enzyme</fullName>
    </submittedName>
</protein>
<dbReference type="SUPFAM" id="SSF54593">
    <property type="entry name" value="Glyoxalase/Bleomycin resistance protein/Dihydroxybiphenyl dioxygenase"/>
    <property type="match status" value="1"/>
</dbReference>
<feature type="domain" description="VOC" evidence="1">
    <location>
        <begin position="9"/>
        <end position="131"/>
    </location>
</feature>
<keyword evidence="2" id="KW-0223">Dioxygenase</keyword>
<dbReference type="RefSeq" id="WP_027317463.1">
    <property type="nucleotide sequence ID" value="NZ_JACIDC010000003.1"/>
</dbReference>
<dbReference type="Pfam" id="PF00903">
    <property type="entry name" value="Glyoxalase"/>
    <property type="match status" value="1"/>
</dbReference>
<organism evidence="2 3">
    <name type="scientific">Microvirga flocculans</name>
    <dbReference type="NCBI Taxonomy" id="217168"/>
    <lineage>
        <taxon>Bacteria</taxon>
        <taxon>Pseudomonadati</taxon>
        <taxon>Pseudomonadota</taxon>
        <taxon>Alphaproteobacteria</taxon>
        <taxon>Hyphomicrobiales</taxon>
        <taxon>Methylobacteriaceae</taxon>
        <taxon>Microvirga</taxon>
    </lineage>
</organism>
<dbReference type="InterPro" id="IPR037523">
    <property type="entry name" value="VOC_core"/>
</dbReference>
<dbReference type="PANTHER" id="PTHR36437:SF2">
    <property type="entry name" value="GLYOXALASE_BLEOMYCIN RESISTANCE PROTEIN_DIOXYGENASE"/>
    <property type="match status" value="1"/>
</dbReference>
<dbReference type="InterPro" id="IPR004360">
    <property type="entry name" value="Glyas_Fos-R_dOase_dom"/>
</dbReference>
<keyword evidence="3" id="KW-1185">Reference proteome</keyword>
<name>A0A7W6N7C0_9HYPH</name>
<gene>
    <name evidence="2" type="ORF">GGR34_001154</name>
</gene>
<dbReference type="AlphaFoldDB" id="A0A7W6N7C0"/>